<evidence type="ECO:0000313" key="6">
    <source>
        <dbReference type="Proteomes" id="UP001176960"/>
    </source>
</evidence>
<organism evidence="5 6">
    <name type="scientific">Brytella acorum</name>
    <dbReference type="NCBI Taxonomy" id="2959299"/>
    <lineage>
        <taxon>Bacteria</taxon>
        <taxon>Pseudomonadati</taxon>
        <taxon>Pseudomonadota</taxon>
        <taxon>Alphaproteobacteria</taxon>
        <taxon>Acetobacterales</taxon>
        <taxon>Acetobacteraceae</taxon>
        <taxon>Brytella</taxon>
    </lineage>
</organism>
<dbReference type="AlphaFoldDB" id="A0AA35UG40"/>
<evidence type="ECO:0000259" key="4">
    <source>
        <dbReference type="PROSITE" id="PS50949"/>
    </source>
</evidence>
<dbReference type="CDD" id="cd07377">
    <property type="entry name" value="WHTH_GntR"/>
    <property type="match status" value="1"/>
</dbReference>
<dbReference type="PRINTS" id="PR00035">
    <property type="entry name" value="HTHGNTR"/>
</dbReference>
<dbReference type="PANTHER" id="PTHR44846:SF1">
    <property type="entry name" value="MANNOSYL-D-GLYCERATE TRANSPORT_METABOLISM SYSTEM REPRESSOR MNGR-RELATED"/>
    <property type="match status" value="1"/>
</dbReference>
<dbReference type="PANTHER" id="PTHR44846">
    <property type="entry name" value="MANNOSYL-D-GLYCERATE TRANSPORT/METABOLISM SYSTEM REPRESSOR MNGR-RELATED"/>
    <property type="match status" value="1"/>
</dbReference>
<dbReference type="InterPro" id="IPR036390">
    <property type="entry name" value="WH_DNA-bd_sf"/>
</dbReference>
<dbReference type="RefSeq" id="WP_289842409.1">
    <property type="nucleotide sequence ID" value="NZ_CATKSH010000001.1"/>
</dbReference>
<dbReference type="Pfam" id="PF00392">
    <property type="entry name" value="GntR"/>
    <property type="match status" value="1"/>
</dbReference>
<evidence type="ECO:0000256" key="3">
    <source>
        <dbReference type="ARBA" id="ARBA00023163"/>
    </source>
</evidence>
<gene>
    <name evidence="5" type="ORF">LMG32879_000081</name>
</gene>
<dbReference type="Gene3D" id="3.40.1410.10">
    <property type="entry name" value="Chorismate lyase-like"/>
    <property type="match status" value="1"/>
</dbReference>
<reference evidence="5" key="1">
    <citation type="submission" date="2023-03" db="EMBL/GenBank/DDBJ databases">
        <authorList>
            <person name="Cleenwerck I."/>
        </authorList>
    </citation>
    <scope>NUCLEOTIDE SEQUENCE</scope>
    <source>
        <strain evidence="5">LMG 32879</strain>
    </source>
</reference>
<keyword evidence="3" id="KW-0804">Transcription</keyword>
<dbReference type="GO" id="GO:0003700">
    <property type="term" value="F:DNA-binding transcription factor activity"/>
    <property type="evidence" value="ECO:0007669"/>
    <property type="project" value="InterPro"/>
</dbReference>
<protein>
    <submittedName>
        <fullName evidence="5">GntR family transcriptional regulator</fullName>
    </submittedName>
</protein>
<evidence type="ECO:0000256" key="1">
    <source>
        <dbReference type="ARBA" id="ARBA00023015"/>
    </source>
</evidence>
<evidence type="ECO:0000256" key="2">
    <source>
        <dbReference type="ARBA" id="ARBA00023125"/>
    </source>
</evidence>
<dbReference type="PROSITE" id="PS50949">
    <property type="entry name" value="HTH_GNTR"/>
    <property type="match status" value="1"/>
</dbReference>
<proteinExistence type="predicted"/>
<dbReference type="InterPro" id="IPR036388">
    <property type="entry name" value="WH-like_DNA-bd_sf"/>
</dbReference>
<dbReference type="Proteomes" id="UP001176960">
    <property type="component" value="Unassembled WGS sequence"/>
</dbReference>
<dbReference type="EMBL" id="CATKSH010000001">
    <property type="protein sequence ID" value="CAI9119268.1"/>
    <property type="molecule type" value="Genomic_DNA"/>
</dbReference>
<sequence>MSGRFLMTIKWEDIPLDRKSYIPLYAQIHERVSSRIKAGVFSVGDLLPSENELASFYDVSRMTCRQALQLLTTQGYLTRVRGAGSIVALPKVDKDIAHLQGFSAEIRAMGGQPSSQVLNHDVIAASQHVASCLNIQAGDPVFRLVRLRFADNVVLALEETNLPLKRFIGIEKKDFSRNQSLYQVMTETFGIRLLCAEETIEARIALRKESRALDLKPGGAVLVMERILFDVEDKPIEWARSVYRGDRYRAKIQISL</sequence>
<dbReference type="SMART" id="SM00866">
    <property type="entry name" value="UTRA"/>
    <property type="match status" value="1"/>
</dbReference>
<feature type="domain" description="HTH gntR-type" evidence="4">
    <location>
        <begin position="22"/>
        <end position="90"/>
    </location>
</feature>
<dbReference type="GO" id="GO:0003677">
    <property type="term" value="F:DNA binding"/>
    <property type="evidence" value="ECO:0007669"/>
    <property type="project" value="UniProtKB-KW"/>
</dbReference>
<dbReference type="SMART" id="SM00345">
    <property type="entry name" value="HTH_GNTR"/>
    <property type="match status" value="1"/>
</dbReference>
<dbReference type="InterPro" id="IPR011663">
    <property type="entry name" value="UTRA"/>
</dbReference>
<dbReference type="SUPFAM" id="SSF46785">
    <property type="entry name" value="Winged helix' DNA-binding domain"/>
    <property type="match status" value="1"/>
</dbReference>
<name>A0AA35UG40_9PROT</name>
<comment type="caution">
    <text evidence="5">The sequence shown here is derived from an EMBL/GenBank/DDBJ whole genome shotgun (WGS) entry which is preliminary data.</text>
</comment>
<dbReference type="InterPro" id="IPR050679">
    <property type="entry name" value="Bact_HTH_transcr_reg"/>
</dbReference>
<evidence type="ECO:0000313" key="5">
    <source>
        <dbReference type="EMBL" id="CAI9119268.1"/>
    </source>
</evidence>
<accession>A0AA35UG40</accession>
<dbReference type="GO" id="GO:0045892">
    <property type="term" value="P:negative regulation of DNA-templated transcription"/>
    <property type="evidence" value="ECO:0007669"/>
    <property type="project" value="TreeGrafter"/>
</dbReference>
<dbReference type="InterPro" id="IPR000524">
    <property type="entry name" value="Tscrpt_reg_HTH_GntR"/>
</dbReference>
<dbReference type="SUPFAM" id="SSF64288">
    <property type="entry name" value="Chorismate lyase-like"/>
    <property type="match status" value="1"/>
</dbReference>
<dbReference type="Pfam" id="PF07702">
    <property type="entry name" value="UTRA"/>
    <property type="match status" value="1"/>
</dbReference>
<dbReference type="Gene3D" id="1.10.10.10">
    <property type="entry name" value="Winged helix-like DNA-binding domain superfamily/Winged helix DNA-binding domain"/>
    <property type="match status" value="1"/>
</dbReference>
<keyword evidence="1" id="KW-0805">Transcription regulation</keyword>
<keyword evidence="6" id="KW-1185">Reference proteome</keyword>
<keyword evidence="2" id="KW-0238">DNA-binding</keyword>
<dbReference type="InterPro" id="IPR028978">
    <property type="entry name" value="Chorismate_lyase_/UTRA_dom_sf"/>
</dbReference>